<dbReference type="PANTHER" id="PTHR13604">
    <property type="entry name" value="DC12-RELATED"/>
    <property type="match status" value="1"/>
</dbReference>
<dbReference type="SUPFAM" id="SSF143081">
    <property type="entry name" value="BB1717-like"/>
    <property type="match status" value="1"/>
</dbReference>
<keyword evidence="3" id="KW-0227">DNA damage</keyword>
<dbReference type="PANTHER" id="PTHR13604:SF0">
    <property type="entry name" value="ABASIC SITE PROCESSING PROTEIN HMCES"/>
    <property type="match status" value="1"/>
</dbReference>
<evidence type="ECO:0000256" key="4">
    <source>
        <dbReference type="ARBA" id="ARBA00022801"/>
    </source>
</evidence>
<keyword evidence="4" id="KW-0378">Hydrolase</keyword>
<dbReference type="STRING" id="1408163.A0A0F4YVB6"/>
<evidence type="ECO:0000256" key="6">
    <source>
        <dbReference type="ARBA" id="ARBA00023125"/>
    </source>
</evidence>
<dbReference type="GO" id="GO:0008233">
    <property type="term" value="F:peptidase activity"/>
    <property type="evidence" value="ECO:0007669"/>
    <property type="project" value="UniProtKB-KW"/>
</dbReference>
<keyword evidence="2" id="KW-0645">Protease</keyword>
<evidence type="ECO:0000256" key="3">
    <source>
        <dbReference type="ARBA" id="ARBA00022763"/>
    </source>
</evidence>
<evidence type="ECO:0000256" key="8">
    <source>
        <dbReference type="SAM" id="MobiDB-lite"/>
    </source>
</evidence>
<dbReference type="Gene3D" id="3.90.1680.10">
    <property type="entry name" value="SOS response associated peptidase-like"/>
    <property type="match status" value="1"/>
</dbReference>
<dbReference type="EMBL" id="LASV01000179">
    <property type="protein sequence ID" value="KKA21583.1"/>
    <property type="molecule type" value="Genomic_DNA"/>
</dbReference>
<feature type="compositionally biased region" description="Polar residues" evidence="8">
    <location>
        <begin position="411"/>
        <end position="423"/>
    </location>
</feature>
<comment type="caution">
    <text evidence="9">The sequence shown here is derived from an EMBL/GenBank/DDBJ whole genome shotgun (WGS) entry which is preliminary data.</text>
</comment>
<keyword evidence="10" id="KW-1185">Reference proteome</keyword>
<reference evidence="9 10" key="1">
    <citation type="submission" date="2015-04" db="EMBL/GenBank/DDBJ databases">
        <authorList>
            <person name="Heijne W.H."/>
            <person name="Fedorova N.D."/>
            <person name="Nierman W.C."/>
            <person name="Vollebregt A.W."/>
            <person name="Zhao Z."/>
            <person name="Wu L."/>
            <person name="Kumar M."/>
            <person name="Stam H."/>
            <person name="van den Berg M.A."/>
            <person name="Pel H.J."/>
        </authorList>
    </citation>
    <scope>NUCLEOTIDE SEQUENCE [LARGE SCALE GENOMIC DNA]</scope>
    <source>
        <strain evidence="9 10">CBS 393.64</strain>
    </source>
</reference>
<gene>
    <name evidence="9" type="ORF">T310_4370</name>
</gene>
<evidence type="ECO:0000256" key="5">
    <source>
        <dbReference type="ARBA" id="ARBA00023124"/>
    </source>
</evidence>
<dbReference type="GO" id="GO:0006508">
    <property type="term" value="P:proteolysis"/>
    <property type="evidence" value="ECO:0007669"/>
    <property type="project" value="UniProtKB-KW"/>
</dbReference>
<keyword evidence="7" id="KW-0456">Lyase</keyword>
<dbReference type="GO" id="GO:0016829">
    <property type="term" value="F:lyase activity"/>
    <property type="evidence" value="ECO:0007669"/>
    <property type="project" value="UniProtKB-KW"/>
</dbReference>
<proteinExistence type="inferred from homology"/>
<dbReference type="OrthoDB" id="2111841at2759"/>
<keyword evidence="5" id="KW-0190">Covalent protein-DNA linkage</keyword>
<feature type="region of interest" description="Disordered" evidence="8">
    <location>
        <begin position="56"/>
        <end position="80"/>
    </location>
</feature>
<feature type="region of interest" description="Disordered" evidence="8">
    <location>
        <begin position="290"/>
        <end position="423"/>
    </location>
</feature>
<sequence>MCGRYVLGVRLAYIRNRLQQNGMQVDEAPDDEEIRETYNFAPGNYGVVYRADAGDERHDDATKDENAQQQETKGDERADYKEHEDKRIKYKLQKMRWGLIPFWTKRQPDYGSMMRTINCRDDSLIDNRGMWTTMKKRKRCVVVCQGFYEWLKKGPGGKEKIPHFVKRKDGDLMCFAGLWDCVTYEGSDEKLYTYTIITTSSNSYLKFLHDRMPVILEPGSDAMMKWLDPQRTTWTEELQSILKPYEGELECYPVPKEVGKVGNDSPDFILPIDGKQKKGSIANFFANVGKKGEQKDKEDELQSKGLHAKADLRETKDHEWSEDNAPKPVPKEEEVDEQLKSPRGIKRERLPEDAAEVAAASKAVKTEETSTSPFSPIKEKKEVPTGSSPIKSGLKLPSGKAMNATKKKASSDGSQPITNFFKK</sequence>
<evidence type="ECO:0000313" key="9">
    <source>
        <dbReference type="EMBL" id="KKA21583.1"/>
    </source>
</evidence>
<evidence type="ECO:0000256" key="1">
    <source>
        <dbReference type="ARBA" id="ARBA00008136"/>
    </source>
</evidence>
<organism evidence="9 10">
    <name type="scientific">Rasamsonia emersonii (strain ATCC 16479 / CBS 393.64 / IMI 116815)</name>
    <dbReference type="NCBI Taxonomy" id="1408163"/>
    <lineage>
        <taxon>Eukaryota</taxon>
        <taxon>Fungi</taxon>
        <taxon>Dikarya</taxon>
        <taxon>Ascomycota</taxon>
        <taxon>Pezizomycotina</taxon>
        <taxon>Eurotiomycetes</taxon>
        <taxon>Eurotiomycetidae</taxon>
        <taxon>Eurotiales</taxon>
        <taxon>Trichocomaceae</taxon>
        <taxon>Rasamsonia</taxon>
    </lineage>
</organism>
<name>A0A0F4YVB6_RASE3</name>
<keyword evidence="6" id="KW-0238">DNA-binding</keyword>
<dbReference type="InterPro" id="IPR003738">
    <property type="entry name" value="SRAP"/>
</dbReference>
<dbReference type="Pfam" id="PF02586">
    <property type="entry name" value="SRAP"/>
    <property type="match status" value="1"/>
</dbReference>
<evidence type="ECO:0000313" key="10">
    <source>
        <dbReference type="Proteomes" id="UP000053958"/>
    </source>
</evidence>
<evidence type="ECO:0000256" key="2">
    <source>
        <dbReference type="ARBA" id="ARBA00022670"/>
    </source>
</evidence>
<dbReference type="Proteomes" id="UP000053958">
    <property type="component" value="Unassembled WGS sequence"/>
</dbReference>
<accession>A0A0F4YVB6</accession>
<comment type="similarity">
    <text evidence="1">Belongs to the SOS response-associated peptidase family.</text>
</comment>
<dbReference type="RefSeq" id="XP_013328195.1">
    <property type="nucleotide sequence ID" value="XM_013472741.1"/>
</dbReference>
<dbReference type="GeneID" id="25316718"/>
<protein>
    <submittedName>
        <fullName evidence="9">DUF159 domain protein</fullName>
    </submittedName>
</protein>
<evidence type="ECO:0000256" key="7">
    <source>
        <dbReference type="ARBA" id="ARBA00023239"/>
    </source>
</evidence>
<dbReference type="AlphaFoldDB" id="A0A0F4YVB6"/>
<dbReference type="GO" id="GO:0106300">
    <property type="term" value="P:protein-DNA covalent cross-linking repair"/>
    <property type="evidence" value="ECO:0007669"/>
    <property type="project" value="InterPro"/>
</dbReference>
<feature type="compositionally biased region" description="Basic and acidic residues" evidence="8">
    <location>
        <begin position="290"/>
        <end position="352"/>
    </location>
</feature>
<dbReference type="GO" id="GO:0003697">
    <property type="term" value="F:single-stranded DNA binding"/>
    <property type="evidence" value="ECO:0007669"/>
    <property type="project" value="InterPro"/>
</dbReference>
<dbReference type="InterPro" id="IPR036590">
    <property type="entry name" value="SRAP-like"/>
</dbReference>